<dbReference type="Gene3D" id="1.10.10.2840">
    <property type="entry name" value="PucR C-terminal helix-turn-helix domain"/>
    <property type="match status" value="1"/>
</dbReference>
<comment type="similarity">
    <text evidence="1">Belongs to the CdaR family.</text>
</comment>
<evidence type="ECO:0008006" key="7">
    <source>
        <dbReference type="Google" id="ProtNLM"/>
    </source>
</evidence>
<dbReference type="PANTHER" id="PTHR33744">
    <property type="entry name" value="CARBOHYDRATE DIACID REGULATOR"/>
    <property type="match status" value="1"/>
</dbReference>
<dbReference type="OrthoDB" id="3663486at2"/>
<dbReference type="EMBL" id="CP013200">
    <property type="protein sequence ID" value="ALO67260.1"/>
    <property type="molecule type" value="Genomic_DNA"/>
</dbReference>
<feature type="domain" description="PucR C-terminal helix-turn-helix" evidence="2">
    <location>
        <begin position="389"/>
        <end position="444"/>
    </location>
</feature>
<dbReference type="Pfam" id="PF14361">
    <property type="entry name" value="RsbRD_N"/>
    <property type="match status" value="1"/>
</dbReference>
<dbReference type="Pfam" id="PF13556">
    <property type="entry name" value="HTH_30"/>
    <property type="match status" value="1"/>
</dbReference>
<dbReference type="InterPro" id="IPR042070">
    <property type="entry name" value="PucR_C-HTH_sf"/>
</dbReference>
<evidence type="ECO:0000256" key="1">
    <source>
        <dbReference type="ARBA" id="ARBA00006754"/>
    </source>
</evidence>
<evidence type="ECO:0000313" key="5">
    <source>
        <dbReference type="EMBL" id="ALO67260.1"/>
    </source>
</evidence>
<dbReference type="Proteomes" id="UP000059574">
    <property type="component" value="Chromosome"/>
</dbReference>
<organism evidence="5 6">
    <name type="scientific">Arthrobacter alpinus</name>
    <dbReference type="NCBI Taxonomy" id="656366"/>
    <lineage>
        <taxon>Bacteria</taxon>
        <taxon>Bacillati</taxon>
        <taxon>Actinomycetota</taxon>
        <taxon>Actinomycetes</taxon>
        <taxon>Micrococcales</taxon>
        <taxon>Micrococcaceae</taxon>
        <taxon>Arthrobacter</taxon>
    </lineage>
</organism>
<sequence length="459" mass="49707">MASGSKVSGVSLYLASDGQDQRRFLAVMNWMESLRPTTTGAGARPASDPATIASAEAEIGVAATAWAAEAAAHIVRLVDEEFNLAGTPGMMTGTEQEGCEACLLTTLIGLHRGTAAADILAPRGAQDNVRLSVRQGVPIASVLRTVWACHTRVQDALLAIIERNVPPDRIVAEVRELNAALFSYVNSYVSDLMRGYEDELSLWHGRLPAERLRVLTAILDGEEPGEEAERILGLRLRRHHLIAVARSTSSGHVPDRDALRQHFGADAAHALGAAGVLTIEHQGTTIFWWTFNTRPDPSSINVLRAVPLPDWIQLAAGRPGSGLAGLRESHFEAQQAARVAQLSPRLEFWDYNEAGMLALLIADPQGAARFVQVQLAGLLGPDQKLADIRDTLRHFLSAGSSRLAAAQALHLATNTVAYRVKRAVELLDRPINENQVPTLVALELAHAFPYLMEAREFPQ</sequence>
<accession>A0A0S2M0Y8</accession>
<evidence type="ECO:0000313" key="6">
    <source>
        <dbReference type="Proteomes" id="UP000059574"/>
    </source>
</evidence>
<reference evidence="6" key="1">
    <citation type="submission" date="2015-11" db="EMBL/GenBank/DDBJ databases">
        <authorList>
            <person name="Kumar R."/>
            <person name="Singh D."/>
            <person name="Swarnkar M.K."/>
            <person name="Singh A.K."/>
            <person name="Kumar S."/>
        </authorList>
    </citation>
    <scope>NUCLEOTIDE SEQUENCE [LARGE SCALE GENOMIC DNA]</scope>
    <source>
        <strain evidence="6">ERGS4:06</strain>
    </source>
</reference>
<dbReference type="InterPro" id="IPR051448">
    <property type="entry name" value="CdaR-like_regulators"/>
</dbReference>
<dbReference type="InterPro" id="IPR041522">
    <property type="entry name" value="CdaR_GGDEF"/>
</dbReference>
<feature type="domain" description="RsbT co-antagonist protein RsbRD N-terminal" evidence="3">
    <location>
        <begin position="66"/>
        <end position="210"/>
    </location>
</feature>
<evidence type="ECO:0000259" key="4">
    <source>
        <dbReference type="Pfam" id="PF17853"/>
    </source>
</evidence>
<gene>
    <name evidence="5" type="ORF">AS189_13065</name>
</gene>
<evidence type="ECO:0000259" key="2">
    <source>
        <dbReference type="Pfam" id="PF13556"/>
    </source>
</evidence>
<dbReference type="InterPro" id="IPR025751">
    <property type="entry name" value="RsbRD_N_dom"/>
</dbReference>
<proteinExistence type="inferred from homology"/>
<dbReference type="Pfam" id="PF17853">
    <property type="entry name" value="GGDEF_2"/>
    <property type="match status" value="1"/>
</dbReference>
<name>A0A0S2M0Y8_9MICC</name>
<dbReference type="PANTHER" id="PTHR33744:SF1">
    <property type="entry name" value="DNA-BINDING TRANSCRIPTIONAL ACTIVATOR ADER"/>
    <property type="match status" value="1"/>
</dbReference>
<feature type="domain" description="CdaR GGDEF-like" evidence="4">
    <location>
        <begin position="227"/>
        <end position="339"/>
    </location>
</feature>
<protein>
    <recommendedName>
        <fullName evidence="7">PucR C-terminal helix-turn-helix domain-containing protein</fullName>
    </recommendedName>
</protein>
<dbReference type="InterPro" id="IPR025736">
    <property type="entry name" value="PucR_C-HTH_dom"/>
</dbReference>
<evidence type="ECO:0000259" key="3">
    <source>
        <dbReference type="Pfam" id="PF14361"/>
    </source>
</evidence>
<dbReference type="AlphaFoldDB" id="A0A0S2M0Y8"/>
<reference evidence="5 6" key="2">
    <citation type="journal article" date="2016" name="J. Biotechnol.">
        <title>Complete genome sequence of Arthrobacter alpinus ERGS4:06, a yellow pigmented bacterium tolerant to cold and radiations isolated from Sikkim Himalaya.</title>
        <authorList>
            <person name="Kumar R."/>
            <person name="Singh D."/>
            <person name="Swarnkar M.K."/>
            <person name="Singh A.K."/>
            <person name="Kumar S."/>
        </authorList>
    </citation>
    <scope>NUCLEOTIDE SEQUENCE [LARGE SCALE GENOMIC DNA]</scope>
    <source>
        <strain evidence="5 6">ERGS4:06</strain>
    </source>
</reference>